<evidence type="ECO:0000313" key="1">
    <source>
        <dbReference type="EMBL" id="GMT21271.1"/>
    </source>
</evidence>
<dbReference type="AlphaFoldDB" id="A0AAV5VNV4"/>
<name>A0AAV5VNV4_9BILA</name>
<protein>
    <submittedName>
        <fullName evidence="1">Uncharacterized protein</fullName>
    </submittedName>
</protein>
<dbReference type="Proteomes" id="UP001432322">
    <property type="component" value="Unassembled WGS sequence"/>
</dbReference>
<keyword evidence="2" id="KW-1185">Reference proteome</keyword>
<feature type="non-terminal residue" evidence="1">
    <location>
        <position position="1"/>
    </location>
</feature>
<evidence type="ECO:0000313" key="2">
    <source>
        <dbReference type="Proteomes" id="UP001432322"/>
    </source>
</evidence>
<proteinExistence type="predicted"/>
<organism evidence="1 2">
    <name type="scientific">Pristionchus fissidentatus</name>
    <dbReference type="NCBI Taxonomy" id="1538716"/>
    <lineage>
        <taxon>Eukaryota</taxon>
        <taxon>Metazoa</taxon>
        <taxon>Ecdysozoa</taxon>
        <taxon>Nematoda</taxon>
        <taxon>Chromadorea</taxon>
        <taxon>Rhabditida</taxon>
        <taxon>Rhabditina</taxon>
        <taxon>Diplogasteromorpha</taxon>
        <taxon>Diplogasteroidea</taxon>
        <taxon>Neodiplogasteridae</taxon>
        <taxon>Pristionchus</taxon>
    </lineage>
</organism>
<dbReference type="EMBL" id="BTSY01000003">
    <property type="protein sequence ID" value="GMT21271.1"/>
    <property type="molecule type" value="Genomic_DNA"/>
</dbReference>
<accession>A0AAV5VNV4</accession>
<comment type="caution">
    <text evidence="1">The sequence shown here is derived from an EMBL/GenBank/DDBJ whole genome shotgun (WGS) entry which is preliminary data.</text>
</comment>
<feature type="non-terminal residue" evidence="1">
    <location>
        <position position="65"/>
    </location>
</feature>
<gene>
    <name evidence="1" type="ORF">PFISCL1PPCAC_12568</name>
</gene>
<reference evidence="1" key="1">
    <citation type="submission" date="2023-10" db="EMBL/GenBank/DDBJ databases">
        <title>Genome assembly of Pristionchus species.</title>
        <authorList>
            <person name="Yoshida K."/>
            <person name="Sommer R.J."/>
        </authorList>
    </citation>
    <scope>NUCLEOTIDE SEQUENCE</scope>
    <source>
        <strain evidence="1">RS5133</strain>
    </source>
</reference>
<sequence length="65" mass="7345">VKSLNFQRCRLRRNEFNVARMVTGHGSVVSWCKYGSVFCFQSFNENAVIAPLCVPIQSEASVFES</sequence>